<keyword evidence="6" id="KW-0630">Potassium</keyword>
<feature type="binding site" evidence="5">
    <location>
        <begin position="247"/>
        <end position="249"/>
    </location>
    <ligand>
        <name>NAD(+)</name>
        <dbReference type="ChEBI" id="CHEBI:57540"/>
    </ligand>
</feature>
<feature type="binding site" description="in other chain" evidence="6">
    <location>
        <position position="304"/>
    </location>
    <ligand>
        <name>K(+)</name>
        <dbReference type="ChEBI" id="CHEBI:29103"/>
        <note>ligand shared between two tetrameric partners</note>
    </ligand>
</feature>
<evidence type="ECO:0000256" key="2">
    <source>
        <dbReference type="ARBA" id="ARBA00022723"/>
    </source>
</evidence>
<dbReference type="SMART" id="SM01240">
    <property type="entry name" value="IMPDH"/>
    <property type="match status" value="1"/>
</dbReference>
<comment type="caution">
    <text evidence="10">The sequence shown here is derived from an EMBL/GenBank/DDBJ whole genome shotgun (WGS) entry which is preliminary data.</text>
</comment>
<dbReference type="AlphaFoldDB" id="A0A1J5HPL2"/>
<dbReference type="SUPFAM" id="SSF54631">
    <property type="entry name" value="CBS-domain pair"/>
    <property type="match status" value="1"/>
</dbReference>
<accession>A0A1J5HPL2</accession>
<dbReference type="Gene3D" id="3.20.20.70">
    <property type="entry name" value="Aldolase class I"/>
    <property type="match status" value="1"/>
</dbReference>
<organism evidence="10 11">
    <name type="scientific">Candidatus Roizmanbacteria bacterium CG2_30_33_16</name>
    <dbReference type="NCBI Taxonomy" id="1805340"/>
    <lineage>
        <taxon>Bacteria</taxon>
        <taxon>Candidatus Roizmaniibacteriota</taxon>
    </lineage>
</organism>
<gene>
    <name evidence="10" type="ORF">AUK04_04130</name>
</gene>
<dbReference type="GO" id="GO:0003938">
    <property type="term" value="F:IMP dehydrogenase activity"/>
    <property type="evidence" value="ECO:0007669"/>
    <property type="project" value="InterPro"/>
</dbReference>
<keyword evidence="5" id="KW-0520">NAD</keyword>
<evidence type="ECO:0000256" key="3">
    <source>
        <dbReference type="ARBA" id="ARBA00023002"/>
    </source>
</evidence>
<dbReference type="Pfam" id="PF00478">
    <property type="entry name" value="IMPDH"/>
    <property type="match status" value="1"/>
</dbReference>
<feature type="binding site" evidence="5">
    <location>
        <begin position="297"/>
        <end position="299"/>
    </location>
    <ligand>
        <name>NAD(+)</name>
        <dbReference type="ChEBI" id="CHEBI:57540"/>
    </ligand>
</feature>
<evidence type="ECO:0000259" key="9">
    <source>
        <dbReference type="PROSITE" id="PS51371"/>
    </source>
</evidence>
<keyword evidence="2" id="KW-0479">Metal-binding</keyword>
<dbReference type="NCBIfam" id="TIGR01302">
    <property type="entry name" value="IMP_dehydrog"/>
    <property type="match status" value="1"/>
</dbReference>
<dbReference type="InterPro" id="IPR013785">
    <property type="entry name" value="Aldolase_TIM"/>
</dbReference>
<evidence type="ECO:0000313" key="11">
    <source>
        <dbReference type="Proteomes" id="UP000183758"/>
    </source>
</evidence>
<evidence type="ECO:0000256" key="8">
    <source>
        <dbReference type="RuleBase" id="RU003927"/>
    </source>
</evidence>
<dbReference type="Proteomes" id="UP000183758">
    <property type="component" value="Unassembled WGS sequence"/>
</dbReference>
<dbReference type="InterPro" id="IPR001093">
    <property type="entry name" value="IMP_DH_GMPRt"/>
</dbReference>
<evidence type="ECO:0000256" key="1">
    <source>
        <dbReference type="ARBA" id="ARBA00005502"/>
    </source>
</evidence>
<dbReference type="SUPFAM" id="SSF51412">
    <property type="entry name" value="Inosine monophosphate dehydrogenase (IMPDH)"/>
    <property type="match status" value="1"/>
</dbReference>
<dbReference type="SMART" id="SM00116">
    <property type="entry name" value="CBS"/>
    <property type="match status" value="2"/>
</dbReference>
<keyword evidence="3 8" id="KW-0560">Oxidoreductase</keyword>
<dbReference type="EMBL" id="MNZM01000103">
    <property type="protein sequence ID" value="OIP82807.1"/>
    <property type="molecule type" value="Genomic_DNA"/>
</dbReference>
<dbReference type="FunFam" id="3.20.20.70:FF:000424">
    <property type="entry name" value="Inosine-5'-monophosphate dehydrogenase 2"/>
    <property type="match status" value="1"/>
</dbReference>
<feature type="domain" description="CBS" evidence="9">
    <location>
        <begin position="92"/>
        <end position="148"/>
    </location>
</feature>
<sequence length="477" mass="52324">MKLQEGLTYDDVLLIPQHSFINHRSDVSTESYLTRKIKLQIPFVSANMDTVTESEMAIAMAREGGIGIIHRFMTVAEQVEQVNLVKRHVGFVVESPYTITPDTKLAKVWALLRKTGVNSFIVVDEKNHVVGMLGKRDYKFESNRNKTVFELMTPLKKLILGKQKTSIKEAKQIFIKYKIEKLPLVDNNRVLIGLITARSIINFEKYPHSTKDELGRYRVGAAIGVVNDFIERAEALVNAKVDALVVDVAHGHNDVALQAVSQIRKKFKNIDIIGGNVATKAGVLDLIKRGVDAVKVGIGPGGLCTTRIVAGVGVPQFTAVQECSFAARKKGVPIIADGGTNFPGDIAKALAAGASACMLAGWFAGTDESPGGVIMRKGMKFKVHRGSASFLAIADRKIELENHTENQLNSIVPEGVEALVPYKGRVADVIYQLQGALRSGMSYCNAKSIKELWKNARFIKITEAGFRESKSHNVQEI</sequence>
<feature type="binding site" description="in other chain" evidence="6">
    <location>
        <position position="301"/>
    </location>
    <ligand>
        <name>K(+)</name>
        <dbReference type="ChEBI" id="CHEBI:29103"/>
        <note>ligand shared between two tetrameric partners</note>
    </ligand>
</feature>
<dbReference type="CDD" id="cd04601">
    <property type="entry name" value="CBS_pair_IMPDH"/>
    <property type="match status" value="1"/>
</dbReference>
<dbReference type="GO" id="GO:0006183">
    <property type="term" value="P:GTP biosynthetic process"/>
    <property type="evidence" value="ECO:0007669"/>
    <property type="project" value="TreeGrafter"/>
</dbReference>
<dbReference type="InterPro" id="IPR000644">
    <property type="entry name" value="CBS_dom"/>
</dbReference>
<feature type="domain" description="CBS" evidence="9">
    <location>
        <begin position="152"/>
        <end position="210"/>
    </location>
</feature>
<feature type="binding site" description="in other chain" evidence="6">
    <location>
        <position position="299"/>
    </location>
    <ligand>
        <name>K(+)</name>
        <dbReference type="ChEBI" id="CHEBI:29103"/>
        <note>ligand shared between two tetrameric partners</note>
    </ligand>
</feature>
<evidence type="ECO:0000256" key="7">
    <source>
        <dbReference type="PROSITE-ProRule" id="PRU00703"/>
    </source>
</evidence>
<dbReference type="InterPro" id="IPR005990">
    <property type="entry name" value="IMP_DH"/>
</dbReference>
<dbReference type="GO" id="GO:0046872">
    <property type="term" value="F:metal ion binding"/>
    <property type="evidence" value="ECO:0007669"/>
    <property type="project" value="UniProtKB-KW"/>
</dbReference>
<dbReference type="CDD" id="cd00381">
    <property type="entry name" value="IMPDH"/>
    <property type="match status" value="1"/>
</dbReference>
<comment type="similarity">
    <text evidence="1 8">Belongs to the IMPDH/GMPR family.</text>
</comment>
<dbReference type="PROSITE" id="PS51371">
    <property type="entry name" value="CBS"/>
    <property type="match status" value="2"/>
</dbReference>
<protein>
    <submittedName>
        <fullName evidence="10">IMP dehydrogenase</fullName>
    </submittedName>
</protein>
<evidence type="ECO:0000256" key="4">
    <source>
        <dbReference type="ARBA" id="ARBA00023122"/>
    </source>
</evidence>
<dbReference type="PANTHER" id="PTHR11911:SF111">
    <property type="entry name" value="INOSINE-5'-MONOPHOSPHATE DEHYDROGENASE"/>
    <property type="match status" value="1"/>
</dbReference>
<dbReference type="PANTHER" id="PTHR11911">
    <property type="entry name" value="INOSINE-5-MONOPHOSPHATE DEHYDROGENASE RELATED"/>
    <property type="match status" value="1"/>
</dbReference>
<reference evidence="10 11" key="1">
    <citation type="journal article" date="2016" name="Environ. Microbiol.">
        <title>Genomic resolution of a cold subsurface aquifer community provides metabolic insights for novel microbes adapted to high CO concentrations.</title>
        <authorList>
            <person name="Probst A.J."/>
            <person name="Castelle C.J."/>
            <person name="Singh A."/>
            <person name="Brown C.T."/>
            <person name="Anantharaman K."/>
            <person name="Sharon I."/>
            <person name="Hug L.A."/>
            <person name="Burstein D."/>
            <person name="Emerson J.B."/>
            <person name="Thomas B.C."/>
            <person name="Banfield J.F."/>
        </authorList>
    </citation>
    <scope>NUCLEOTIDE SEQUENCE [LARGE SCALE GENOMIC DNA]</scope>
    <source>
        <strain evidence="10">CG2_30_33_16</strain>
    </source>
</reference>
<dbReference type="PIRSF" id="PIRSF000130">
    <property type="entry name" value="IMPDH"/>
    <property type="match status" value="1"/>
</dbReference>
<name>A0A1J5HPL2_9BACT</name>
<dbReference type="InterPro" id="IPR046342">
    <property type="entry name" value="CBS_dom_sf"/>
</dbReference>
<evidence type="ECO:0000313" key="10">
    <source>
        <dbReference type="EMBL" id="OIP82807.1"/>
    </source>
</evidence>
<keyword evidence="4 7" id="KW-0129">CBS domain</keyword>
<evidence type="ECO:0000256" key="5">
    <source>
        <dbReference type="PIRSR" id="PIRSR000130-3"/>
    </source>
</evidence>
<evidence type="ECO:0000256" key="6">
    <source>
        <dbReference type="PIRSR" id="PIRSR000130-4"/>
    </source>
</evidence>
<proteinExistence type="inferred from homology"/>
<dbReference type="Pfam" id="PF00571">
    <property type="entry name" value="CBS"/>
    <property type="match status" value="2"/>
</dbReference>